<geneLocation type="plasmid" evidence="10">
    <name>pCPT1</name>
</geneLocation>
<evidence type="ECO:0000256" key="6">
    <source>
        <dbReference type="ARBA" id="ARBA00023136"/>
    </source>
</evidence>
<reference evidence="10" key="1">
    <citation type="journal article" date="2019" name="Pathogens">
        <title>In silico Identification of Novel Toxin Homologs and Associated Mobile Genetic Elements in Clostridium perfringens.</title>
        <authorList>
            <person name="Lacey J.A."/>
            <person name="Johanesen P.A."/>
            <person name="Lyras D."/>
            <person name="Moore R.J."/>
        </authorList>
    </citation>
    <scope>NUCLEOTIDE SEQUENCE</scope>
    <source>
        <strain evidence="10">T1</strain>
        <plasmid evidence="10">pCPT1</plasmid>
    </source>
</reference>
<keyword evidence="3" id="KW-1003">Cell membrane</keyword>
<dbReference type="SUPFAM" id="SSF52540">
    <property type="entry name" value="P-loop containing nucleoside triphosphate hydrolases"/>
    <property type="match status" value="1"/>
</dbReference>
<protein>
    <recommendedName>
        <fullName evidence="9">TraD/TraG TraM recognition site domain-containing protein</fullName>
    </recommendedName>
</protein>
<name>A0A4Y5T3S7_CLOPF</name>
<dbReference type="InterPro" id="IPR051539">
    <property type="entry name" value="T4SS-coupling_protein"/>
</dbReference>
<organism evidence="10">
    <name type="scientific">Clostridium perfringens</name>
    <dbReference type="NCBI Taxonomy" id="1502"/>
    <lineage>
        <taxon>Bacteria</taxon>
        <taxon>Bacillati</taxon>
        <taxon>Bacillota</taxon>
        <taxon>Clostridia</taxon>
        <taxon>Eubacteriales</taxon>
        <taxon>Clostridiaceae</taxon>
        <taxon>Clostridium</taxon>
    </lineage>
</organism>
<evidence type="ECO:0000259" key="9">
    <source>
        <dbReference type="Pfam" id="PF12696"/>
    </source>
</evidence>
<keyword evidence="5 8" id="KW-1133">Transmembrane helix</keyword>
<dbReference type="EMBL" id="MK285059">
    <property type="protein sequence ID" value="QDB01087.1"/>
    <property type="molecule type" value="Genomic_DNA"/>
</dbReference>
<evidence type="ECO:0000256" key="7">
    <source>
        <dbReference type="SAM" id="Coils"/>
    </source>
</evidence>
<dbReference type="GO" id="GO:0005886">
    <property type="term" value="C:plasma membrane"/>
    <property type="evidence" value="ECO:0007669"/>
    <property type="project" value="UniProtKB-SubCell"/>
</dbReference>
<dbReference type="Pfam" id="PF02534">
    <property type="entry name" value="T4SS-DNA_transf"/>
    <property type="match status" value="1"/>
</dbReference>
<dbReference type="InterPro" id="IPR027417">
    <property type="entry name" value="P-loop_NTPase"/>
</dbReference>
<feature type="transmembrane region" description="Helical" evidence="8">
    <location>
        <begin position="86"/>
        <end position="109"/>
    </location>
</feature>
<feature type="transmembrane region" description="Helical" evidence="8">
    <location>
        <begin position="38"/>
        <end position="66"/>
    </location>
</feature>
<dbReference type="AlphaFoldDB" id="A0A4Y5T3S7"/>
<evidence type="ECO:0000256" key="2">
    <source>
        <dbReference type="ARBA" id="ARBA00008806"/>
    </source>
</evidence>
<comment type="subcellular location">
    <subcellularLocation>
        <location evidence="1">Cell membrane</location>
        <topology evidence="1">Multi-pass membrane protein</topology>
    </subcellularLocation>
</comment>
<dbReference type="Pfam" id="PF12696">
    <property type="entry name" value="TraG-D_C"/>
    <property type="match status" value="1"/>
</dbReference>
<evidence type="ECO:0000256" key="5">
    <source>
        <dbReference type="ARBA" id="ARBA00022989"/>
    </source>
</evidence>
<dbReference type="PANTHER" id="PTHR37937:SF1">
    <property type="entry name" value="CONJUGATIVE TRANSFER: DNA TRANSPORT"/>
    <property type="match status" value="1"/>
</dbReference>
<accession>A0A4Y5T3S7</accession>
<dbReference type="Gene3D" id="3.40.50.300">
    <property type="entry name" value="P-loop containing nucleotide triphosphate hydrolases"/>
    <property type="match status" value="1"/>
</dbReference>
<evidence type="ECO:0000256" key="1">
    <source>
        <dbReference type="ARBA" id="ARBA00004651"/>
    </source>
</evidence>
<evidence type="ECO:0000256" key="8">
    <source>
        <dbReference type="SAM" id="Phobius"/>
    </source>
</evidence>
<dbReference type="InterPro" id="IPR032689">
    <property type="entry name" value="TraG-D_C"/>
</dbReference>
<feature type="domain" description="TraD/TraG TraM recognition site" evidence="9">
    <location>
        <begin position="679"/>
        <end position="795"/>
    </location>
</feature>
<keyword evidence="10" id="KW-0614">Plasmid</keyword>
<keyword evidence="6 8" id="KW-0472">Membrane</keyword>
<evidence type="ECO:0000256" key="3">
    <source>
        <dbReference type="ARBA" id="ARBA00022475"/>
    </source>
</evidence>
<evidence type="ECO:0000256" key="4">
    <source>
        <dbReference type="ARBA" id="ARBA00022692"/>
    </source>
</evidence>
<dbReference type="PANTHER" id="PTHR37937">
    <property type="entry name" value="CONJUGATIVE TRANSFER: DNA TRANSPORT"/>
    <property type="match status" value="1"/>
</dbReference>
<dbReference type="NCBIfam" id="NF045973">
    <property type="entry name" value="conju_CD1115"/>
    <property type="match status" value="1"/>
</dbReference>
<comment type="similarity">
    <text evidence="2">Belongs to the VirD4/TraG family.</text>
</comment>
<keyword evidence="4 8" id="KW-0812">Transmembrane</keyword>
<feature type="coiled-coil region" evidence="7">
    <location>
        <begin position="297"/>
        <end position="368"/>
    </location>
</feature>
<feature type="coiled-coil region" evidence="7">
    <location>
        <begin position="417"/>
        <end position="451"/>
    </location>
</feature>
<evidence type="ECO:0000313" key="10">
    <source>
        <dbReference type="EMBL" id="QDB01087.1"/>
    </source>
</evidence>
<proteinExistence type="inferred from homology"/>
<keyword evidence="7" id="KW-0175">Coiled coil</keyword>
<dbReference type="CDD" id="cd01127">
    <property type="entry name" value="TrwB_TraG_TraD_VirD4"/>
    <property type="match status" value="2"/>
</dbReference>
<dbReference type="InterPro" id="IPR003688">
    <property type="entry name" value="TraG/VirD4"/>
</dbReference>
<sequence>MSFFSNLKNTISNELRSNEKYKNEKFNLGRFVSSNKTLVTLTLSILLAGTIIVNIIVGAFTTLTSFNSNTISSFSVLKSMFNITLIFKYPLFYLLIYIVLCIPILKLVFDLKKSFISLEDGQKGTSRFTTLEEIKAQYKEVPEKKEGFKGGGGVPISRHKDKIYIDTSPVNNLIIGTTRSGKGEMFVVPLIDIYSRAEEQASMVLNDPKGELVAMSKDTLEKRGYRVEVLNLLNPLNSISYNPLQLIIDAYEKGELDEAQNLCKTLTYALYYNPSAKDPFWQNSAMTLVNGLILAIIDECLNKCKILDVKIKDFENKINELRNKINEVENTEEIKIINNKIEAHKEAIKELEKRKKEENSKITLYTVANMLSELGGDTDDDGNKLDNYFQSLPANSVAKMQYATRNKINEVENTEEIKIINNKIEAHKEAIKELEKRKKEENSKITLYTVANMLSELGGDTDDDGNKLDNYFQSLPANSVAKMQYATSKFADGSARGSIFAVAMAELSRFTMSSIAKMTAKNSINLKEVGFSRYIEKVVKVEVKEKLEDDKKINFIKTNISECIGAFSGLEKVEIMKGYEPNEDRFIEEIRAFGSKGNEIIKGIEVDTSDLDVNEVGEYIIKFRVLDTDYDNKPIALFMVTPDYDGSNHVLASIFIRQLYYVLSKEASLFDTAKCEREVIFILDEFGNMPPIEGMGTLTTVCLGRRIRFNMIIQAYSQLKKLYGEDEKTIVGNCGNVIYILTNDNDTAEEISKSLGDKTIVTQSRSGEILDITKNRTESVDSRRLLLPEELKKFKEGETVVLRVIKRQDLKRSKIVPNPIYNHGETAFKYRYEYLSEDFNNENVFKNIKIKSKHRNLDLDSLLIDFNESKDEYISKIDKQLNNIISAYDRNVNEDINTIKEDCIENFEEKPSETEIYCSEKDITLGEFLDYSFIMKLNTYNNRFRELRDIKFNKDTPFSEFEKLYNFEGSKHLEEYNKILNILKAKKVTGGEE</sequence>